<proteinExistence type="predicted"/>
<dbReference type="EMBL" id="PGTN01000030">
    <property type="protein sequence ID" value="PJF47935.1"/>
    <property type="molecule type" value="Genomic_DNA"/>
</dbReference>
<dbReference type="SUPFAM" id="SSF55724">
    <property type="entry name" value="Mog1p/PsbP-like"/>
    <property type="match status" value="1"/>
</dbReference>
<organism evidence="3 4">
    <name type="scientific">Candidatus Thermofonsia Clade 3 bacterium</name>
    <dbReference type="NCBI Taxonomy" id="2364212"/>
    <lineage>
        <taxon>Bacteria</taxon>
        <taxon>Bacillati</taxon>
        <taxon>Chloroflexota</taxon>
        <taxon>Candidatus Thermofontia</taxon>
        <taxon>Candidatus Thermofonsia Clade 3</taxon>
    </lineage>
</organism>
<dbReference type="AlphaFoldDB" id="A0A2M8QDP3"/>
<evidence type="ECO:0000313" key="4">
    <source>
        <dbReference type="Proteomes" id="UP000230790"/>
    </source>
</evidence>
<evidence type="ECO:0008006" key="5">
    <source>
        <dbReference type="Google" id="ProtNLM"/>
    </source>
</evidence>
<keyword evidence="2" id="KW-0732">Signal</keyword>
<feature type="signal peptide" evidence="2">
    <location>
        <begin position="1"/>
        <end position="26"/>
    </location>
</feature>
<dbReference type="InterPro" id="IPR014894">
    <property type="entry name" value="DcrB/EagT6"/>
</dbReference>
<protein>
    <recommendedName>
        <fullName evidence="5">PsbP C-terminal domain-containing protein</fullName>
    </recommendedName>
</protein>
<evidence type="ECO:0000313" key="3">
    <source>
        <dbReference type="EMBL" id="PJF47935.1"/>
    </source>
</evidence>
<accession>A0A2M8QDP3</accession>
<name>A0A2M8QDP3_9CHLR</name>
<dbReference type="Gene3D" id="3.40.1000.10">
    <property type="entry name" value="Mog1/PsbP, alpha/beta/alpha sandwich"/>
    <property type="match status" value="2"/>
</dbReference>
<gene>
    <name evidence="3" type="ORF">CUN48_06195</name>
</gene>
<comment type="caution">
    <text evidence="3">The sequence shown here is derived from an EMBL/GenBank/DDBJ whole genome shotgun (WGS) entry which is preliminary data.</text>
</comment>
<feature type="region of interest" description="Disordered" evidence="1">
    <location>
        <begin position="45"/>
        <end position="79"/>
    </location>
</feature>
<dbReference type="Proteomes" id="UP000230790">
    <property type="component" value="Unassembled WGS sequence"/>
</dbReference>
<feature type="chain" id="PRO_5014799212" description="PsbP C-terminal domain-containing protein" evidence="2">
    <location>
        <begin position="27"/>
        <end position="551"/>
    </location>
</feature>
<reference evidence="3 4" key="1">
    <citation type="submission" date="2017-11" db="EMBL/GenBank/DDBJ databases">
        <title>Evolution of Phototrophy in the Chloroflexi Phylum Driven by Horizontal Gene Transfer.</title>
        <authorList>
            <person name="Ward L.M."/>
            <person name="Hemp J."/>
            <person name="Shih P.M."/>
            <person name="Mcglynn S.E."/>
            <person name="Fischer W."/>
        </authorList>
    </citation>
    <scope>NUCLEOTIDE SEQUENCE [LARGE SCALE GENOMIC DNA]</scope>
    <source>
        <strain evidence="3">JP3_7</strain>
    </source>
</reference>
<dbReference type="Pfam" id="PF08786">
    <property type="entry name" value="DcrB"/>
    <property type="match status" value="1"/>
</dbReference>
<evidence type="ECO:0000256" key="1">
    <source>
        <dbReference type="SAM" id="MobiDB-lite"/>
    </source>
</evidence>
<evidence type="ECO:0000256" key="2">
    <source>
        <dbReference type="SAM" id="SignalP"/>
    </source>
</evidence>
<sequence>MTKPRTLLRYALVSISALAIAGQSFGATPAIGRLRYQIPPAAVIESPDPSQSIRSTPRPTLSPTPTPTQTPVATAGERTEERDGGFAYILPAGWRTKEVSASSFKVLFAPSDGSGFTPNVNFVIDESEVDLETYVELAIEELKNEISGFVLLKEERLTTDQDSDVVKLTANSTLQGRRLRQVFYIVELGPRRLIVTYTRLQNSQQRYDREVDNFVKTIELLEVDEEQSKPSRHSEPDGGFSYVIPEGWELEDTPGAEFKSLVNPGEEDSVKPTVAFFTLDDPAPIDQAFRRKYRTLLPNRLREFYNRAGSVRFIRDSLFTTDTGYNAAKFVMEGTVYNQRAQITAYIVDIEGRKIVALYARPRGSSPDNDEQIEAMINTLGTLDLAEAEPASNDEAETLEDGRHYEPLGNFSYNLLPKWSLKSPQELNVSDTEFSVLIGPVSQNFAPNVLFLEEAMPSKLSDYVSSLTRQLRSSGRRVSSEPQERKTDDGLTYVRLITTRTDDGQQIQQVFYVFPEQKRVIVGIYTRLAQRSQASLDGEVEAMMQSFRFGR</sequence>
<dbReference type="InterPro" id="IPR016123">
    <property type="entry name" value="Mog1/PsbP_a/b/a-sand"/>
</dbReference>